<dbReference type="EMBL" id="JAAGAX010000009">
    <property type="protein sequence ID" value="KAF2303572.1"/>
    <property type="molecule type" value="Genomic_DNA"/>
</dbReference>
<dbReference type="CDD" id="cd01098">
    <property type="entry name" value="PAN_AP_plant"/>
    <property type="match status" value="2"/>
</dbReference>
<dbReference type="InterPro" id="IPR001245">
    <property type="entry name" value="Ser-Thr/Tyr_kinase_cat_dom"/>
</dbReference>
<evidence type="ECO:0000259" key="19">
    <source>
        <dbReference type="PROSITE" id="PS50927"/>
    </source>
</evidence>
<dbReference type="EC" id="2.7.11.1" evidence="2"/>
<dbReference type="Pfam" id="PF07714">
    <property type="entry name" value="PK_Tyr_Ser-Thr"/>
    <property type="match status" value="2"/>
</dbReference>
<feature type="domain" description="Bulb-type lectin" evidence="19">
    <location>
        <begin position="6"/>
        <end position="129"/>
    </location>
</feature>
<evidence type="ECO:0000256" key="6">
    <source>
        <dbReference type="ARBA" id="ARBA00022729"/>
    </source>
</evidence>
<dbReference type="GO" id="GO:0016020">
    <property type="term" value="C:membrane"/>
    <property type="evidence" value="ECO:0007669"/>
    <property type="project" value="UniProtKB-SubCell"/>
</dbReference>
<sequence length="1647" mass="185079">MLCSSVDTIARNQTIKEGQLLISEENHFALGFFSPGNSRYRYLGIWFHTISEQTVWVANRDNPITGSSGVLSVNHNGNLVLYGDHDQIFPVWSANVSVVAADACEAQLLDTGNLVLVQGRNKKILWQSFDYPTNTLLQGMKIGVNLKTGMETFLTSWRSAHDPGIGNYSFRLNPSGSPEFYLYKGTNPYWRSIPWPWRTNAEVYKNSFVNNLEDIYYTYSADYSSVIIRVVVEESGLLKRLTWHESDSQWKEYWSAPKHKCDSLGQCGPNSLCDPYNFTNYECACLPGYEPKFPKDWHLRDGSGGCIRKRLESSSVCGHEEGFVKLSMVKIPVSSAAVWVDMSMSQMDCQKECKNNCSCTAYASIPIAGKGTGCLSWYGEIMDTIDHTYYGYDLYVRVDAVELAKQARKSYRSLKMEGTLPILVLCVASVWFVVTIFTCLWLRRKVKKRRNRRSVDQISGYKDTFTANELGDSNKHPDLAFLSLNTILVATNNLSSANKIGQGGFGSVYKGRLANGQDIAVKRLSKNSGQGKEEFKNEVMLIAQLQHRNLVKLLGCCIQGEERILIYEYLPNGSLDLFIFDHTRKSCLSWSKRFNIIVGIARGILYLHEDSRLRVIHRDLKCSNILLDAEMNPKISDFGLAKTLKGDQIQYKTSRVVGTYGYMSPEYAVFGKFSTKSDVFSFGVILLETLSGKKSNGFIQDPSLSLIGHVWELWRQGKALEIIDSSLKDSYNSDEALRCIQVGLLCVQEDALDRPTMLKVVLMLNSEIALPSPKQPAFVFRKSRSNSNSSLMGDDGSACSINDVTITVGTIQSLVLQVYFNISQYGNLALYGNRDEKVPVWSTNVSMDVADACVAQLLDSGNLVLVQDTITINQTIREGDLLISKQNKFALGFFSPGNSSYRYLGIWFYTLPLQTVVWVANRNHPIIGSAGVLSINQYGNLVLYSNRDEEVPVWSTNVSMDVADACVAQLLDSGNLVLVQGISRRIVWQSFDYPTNTLLPGMKLGLDRKTGLNWFLTSWRSTDDPGTGVYLQKLNPIGSPQFFLYEGSKPYWRGSPWPWTGIPNIYNYSFVNNEEEISFSYSHDDSSVLFRMVLDESGMLMWLSWHESDGQWKEFWSASKYRCDSYGRCGANSMCDPNHVNTFECSCLPNYKPKSSRNWVLMRDGSGGCVRKRLKSSSMCRQGEGFVKVPQVKVPDTSVAVWVNTSMTWVDCERECYKNCSCSAYASIKIPGKEVGCLAWYGDLMDIVDLKDHSGYDVYVRVDAIELAEIARSNGFLEMKGMLAFLVVSVSSAWFAIIIFAYLWLRKRKKRAKNKSKKRLFDSISGSHYYKDTLEANEFQASRSHPDLAFFNLSTIFAATDNFSQANKIGQGGFGSVLSGYMSPEYAVFGKFSIKSDVFSFGVILLEIISGKKSNGFHPEDPSLTLIGHVWELWKEGRALEIVYSTLKESYNSHEVMKCIRIALLCVQEDAMDRPTISAIILMLDSEIDLPYPKQPAFIFRTSCSSSPIWEGRSSINEVTITETTSITSIIITCVPIRSREAPDSSVAQLLDSGNLVLLHGRNKRLVWQSFDHPTDTQLPRMRLGLNRRRGQEWIPTSWRLEKESTVAIICSYGVILLDIVSGKKSNGLYQEDSSLSSIGHASDGNF</sequence>
<evidence type="ECO:0000259" key="20">
    <source>
        <dbReference type="PROSITE" id="PS50948"/>
    </source>
</evidence>
<dbReference type="SMART" id="SM00473">
    <property type="entry name" value="PAN_AP"/>
    <property type="match status" value="2"/>
</dbReference>
<feature type="domain" description="Apple" evidence="20">
    <location>
        <begin position="1180"/>
        <end position="1263"/>
    </location>
</feature>
<evidence type="ECO:0000313" key="21">
    <source>
        <dbReference type="EMBL" id="KAF2303572.1"/>
    </source>
</evidence>
<dbReference type="CDD" id="cd14066">
    <property type="entry name" value="STKc_IRAK"/>
    <property type="match status" value="1"/>
</dbReference>
<dbReference type="InterPro" id="IPR003609">
    <property type="entry name" value="Pan_app"/>
</dbReference>
<evidence type="ECO:0000256" key="2">
    <source>
        <dbReference type="ARBA" id="ARBA00012513"/>
    </source>
</evidence>
<dbReference type="Gene3D" id="2.90.10.10">
    <property type="entry name" value="Bulb-type lectin domain"/>
    <property type="match status" value="3"/>
</dbReference>
<dbReference type="Pfam" id="PF08276">
    <property type="entry name" value="PAN_2"/>
    <property type="match status" value="2"/>
</dbReference>
<dbReference type="GO" id="GO:0005524">
    <property type="term" value="F:ATP binding"/>
    <property type="evidence" value="ECO:0007669"/>
    <property type="project" value="UniProtKB-UniRule"/>
</dbReference>
<gene>
    <name evidence="21" type="ORF">GH714_019256</name>
</gene>
<dbReference type="FunFam" id="2.90.10.30:FF:000003">
    <property type="entry name" value="Os04g0303100 protein"/>
    <property type="match status" value="2"/>
</dbReference>
<dbReference type="InterPro" id="IPR001480">
    <property type="entry name" value="Bulb-type_lectin_dom"/>
</dbReference>
<evidence type="ECO:0000256" key="17">
    <source>
        <dbReference type="SAM" id="Phobius"/>
    </source>
</evidence>
<proteinExistence type="predicted"/>
<dbReference type="SMART" id="SM00220">
    <property type="entry name" value="S_TKc"/>
    <property type="match status" value="1"/>
</dbReference>
<keyword evidence="8" id="KW-0418">Kinase</keyword>
<dbReference type="PROSITE" id="PS50011">
    <property type="entry name" value="PROTEIN_KINASE_DOM"/>
    <property type="match status" value="1"/>
</dbReference>
<keyword evidence="11 17" id="KW-0472">Membrane</keyword>
<evidence type="ECO:0000256" key="12">
    <source>
        <dbReference type="ARBA" id="ARBA00023157"/>
    </source>
</evidence>
<dbReference type="InterPro" id="IPR036426">
    <property type="entry name" value="Bulb-type_lectin_dom_sf"/>
</dbReference>
<keyword evidence="3" id="KW-0723">Serine/threonine-protein kinase</keyword>
<evidence type="ECO:0000313" key="22">
    <source>
        <dbReference type="Proteomes" id="UP000467840"/>
    </source>
</evidence>
<feature type="binding site" evidence="16">
    <location>
        <position position="522"/>
    </location>
    <ligand>
        <name>ATP</name>
        <dbReference type="ChEBI" id="CHEBI:30616"/>
    </ligand>
</feature>
<evidence type="ECO:0000256" key="14">
    <source>
        <dbReference type="ARBA" id="ARBA00047899"/>
    </source>
</evidence>
<dbReference type="GO" id="GO:0048544">
    <property type="term" value="P:recognition of pollen"/>
    <property type="evidence" value="ECO:0007669"/>
    <property type="project" value="InterPro"/>
</dbReference>
<feature type="domain" description="Bulb-type lectin" evidence="19">
    <location>
        <begin position="867"/>
        <end position="991"/>
    </location>
</feature>
<dbReference type="CDD" id="cd00028">
    <property type="entry name" value="B_lectin"/>
    <property type="match status" value="2"/>
</dbReference>
<dbReference type="InterPro" id="IPR000858">
    <property type="entry name" value="S_locus_glycoprot_dom"/>
</dbReference>
<evidence type="ECO:0000256" key="4">
    <source>
        <dbReference type="ARBA" id="ARBA00022679"/>
    </source>
</evidence>
<evidence type="ECO:0000256" key="1">
    <source>
        <dbReference type="ARBA" id="ARBA00004167"/>
    </source>
</evidence>
<dbReference type="SMART" id="SM00108">
    <property type="entry name" value="B_lectin"/>
    <property type="match status" value="2"/>
</dbReference>
<evidence type="ECO:0000256" key="3">
    <source>
        <dbReference type="ARBA" id="ARBA00022527"/>
    </source>
</evidence>
<feature type="domain" description="Apple" evidence="20">
    <location>
        <begin position="317"/>
        <end position="399"/>
    </location>
</feature>
<dbReference type="Gene3D" id="3.30.200.20">
    <property type="entry name" value="Phosphorylase Kinase, domain 1"/>
    <property type="match status" value="1"/>
</dbReference>
<feature type="domain" description="Protein kinase" evidence="18">
    <location>
        <begin position="494"/>
        <end position="778"/>
    </location>
</feature>
<name>A0A6A6LQ54_HEVBR</name>
<evidence type="ECO:0000256" key="9">
    <source>
        <dbReference type="ARBA" id="ARBA00022840"/>
    </source>
</evidence>
<evidence type="ECO:0000256" key="8">
    <source>
        <dbReference type="ARBA" id="ARBA00022777"/>
    </source>
</evidence>
<organism evidence="21 22">
    <name type="scientific">Hevea brasiliensis</name>
    <name type="common">Para rubber tree</name>
    <name type="synonym">Siphonia brasiliensis</name>
    <dbReference type="NCBI Taxonomy" id="3981"/>
    <lineage>
        <taxon>Eukaryota</taxon>
        <taxon>Viridiplantae</taxon>
        <taxon>Streptophyta</taxon>
        <taxon>Embryophyta</taxon>
        <taxon>Tracheophyta</taxon>
        <taxon>Spermatophyta</taxon>
        <taxon>Magnoliopsida</taxon>
        <taxon>eudicotyledons</taxon>
        <taxon>Gunneridae</taxon>
        <taxon>Pentapetalae</taxon>
        <taxon>rosids</taxon>
        <taxon>fabids</taxon>
        <taxon>Malpighiales</taxon>
        <taxon>Euphorbiaceae</taxon>
        <taxon>Crotonoideae</taxon>
        <taxon>Micrandreae</taxon>
        <taxon>Hevea</taxon>
    </lineage>
</organism>
<evidence type="ECO:0000256" key="15">
    <source>
        <dbReference type="ARBA" id="ARBA00048679"/>
    </source>
</evidence>
<comment type="catalytic activity">
    <reaction evidence="14">
        <text>L-threonyl-[protein] + ATP = O-phospho-L-threonyl-[protein] + ADP + H(+)</text>
        <dbReference type="Rhea" id="RHEA:46608"/>
        <dbReference type="Rhea" id="RHEA-COMP:11060"/>
        <dbReference type="Rhea" id="RHEA-COMP:11605"/>
        <dbReference type="ChEBI" id="CHEBI:15378"/>
        <dbReference type="ChEBI" id="CHEBI:30013"/>
        <dbReference type="ChEBI" id="CHEBI:30616"/>
        <dbReference type="ChEBI" id="CHEBI:61977"/>
        <dbReference type="ChEBI" id="CHEBI:456216"/>
        <dbReference type="EC" id="2.7.11.1"/>
    </reaction>
</comment>
<keyword evidence="7 16" id="KW-0547">Nucleotide-binding</keyword>
<keyword evidence="5 17" id="KW-0812">Transmembrane</keyword>
<dbReference type="FunFam" id="1.10.510.10:FF:000060">
    <property type="entry name" value="G-type lectin S-receptor-like serine/threonine-protein kinase"/>
    <property type="match status" value="1"/>
</dbReference>
<dbReference type="PROSITE" id="PS50948">
    <property type="entry name" value="PAN"/>
    <property type="match status" value="2"/>
</dbReference>
<feature type="transmembrane region" description="Helical" evidence="17">
    <location>
        <begin position="1282"/>
        <end position="1305"/>
    </location>
</feature>
<evidence type="ECO:0000256" key="11">
    <source>
        <dbReference type="ARBA" id="ARBA00023136"/>
    </source>
</evidence>
<evidence type="ECO:0000256" key="16">
    <source>
        <dbReference type="PROSITE-ProRule" id="PRU10141"/>
    </source>
</evidence>
<evidence type="ECO:0000259" key="18">
    <source>
        <dbReference type="PROSITE" id="PS50011"/>
    </source>
</evidence>
<dbReference type="Pfam" id="PF11883">
    <property type="entry name" value="DUF3403"/>
    <property type="match status" value="1"/>
</dbReference>
<feature type="transmembrane region" description="Helical" evidence="17">
    <location>
        <begin position="420"/>
        <end position="442"/>
    </location>
</feature>
<keyword evidence="9 16" id="KW-0067">ATP-binding</keyword>
<dbReference type="Proteomes" id="UP000467840">
    <property type="component" value="Chromosome 16"/>
</dbReference>
<protein>
    <recommendedName>
        <fullName evidence="2">non-specific serine/threonine protein kinase</fullName>
        <ecNumber evidence="2">2.7.11.1</ecNumber>
    </recommendedName>
</protein>
<dbReference type="InterPro" id="IPR000719">
    <property type="entry name" value="Prot_kinase_dom"/>
</dbReference>
<dbReference type="InterPro" id="IPR021820">
    <property type="entry name" value="S-locus_recpt_kinase_C"/>
</dbReference>
<evidence type="ECO:0000256" key="5">
    <source>
        <dbReference type="ARBA" id="ARBA00022692"/>
    </source>
</evidence>
<evidence type="ECO:0000256" key="10">
    <source>
        <dbReference type="ARBA" id="ARBA00022989"/>
    </source>
</evidence>
<keyword evidence="13" id="KW-0325">Glycoprotein</keyword>
<dbReference type="FunFam" id="2.90.10.10:FF:000005">
    <property type="entry name" value="G-type lectin S-receptor-like serine/threonine-protein kinase"/>
    <property type="match status" value="2"/>
</dbReference>
<keyword evidence="12" id="KW-1015">Disulfide bond</keyword>
<dbReference type="PROSITE" id="PS00108">
    <property type="entry name" value="PROTEIN_KINASE_ST"/>
    <property type="match status" value="1"/>
</dbReference>
<comment type="subcellular location">
    <subcellularLocation>
        <location evidence="1">Membrane</location>
        <topology evidence="1">Single-pass membrane protein</topology>
    </subcellularLocation>
</comment>
<dbReference type="SUPFAM" id="SSF51110">
    <property type="entry name" value="alpha-D-mannose-specific plant lectins"/>
    <property type="match status" value="4"/>
</dbReference>
<comment type="catalytic activity">
    <reaction evidence="15">
        <text>L-seryl-[protein] + ATP = O-phospho-L-seryl-[protein] + ADP + H(+)</text>
        <dbReference type="Rhea" id="RHEA:17989"/>
        <dbReference type="Rhea" id="RHEA-COMP:9863"/>
        <dbReference type="Rhea" id="RHEA-COMP:11604"/>
        <dbReference type="ChEBI" id="CHEBI:15378"/>
        <dbReference type="ChEBI" id="CHEBI:29999"/>
        <dbReference type="ChEBI" id="CHEBI:30616"/>
        <dbReference type="ChEBI" id="CHEBI:83421"/>
        <dbReference type="ChEBI" id="CHEBI:456216"/>
        <dbReference type="EC" id="2.7.11.1"/>
    </reaction>
</comment>
<keyword evidence="4" id="KW-0808">Transferase</keyword>
<evidence type="ECO:0000256" key="13">
    <source>
        <dbReference type="ARBA" id="ARBA00023180"/>
    </source>
</evidence>
<dbReference type="InterPro" id="IPR017441">
    <property type="entry name" value="Protein_kinase_ATP_BS"/>
</dbReference>
<dbReference type="Pfam" id="PF00954">
    <property type="entry name" value="S_locus_glycop"/>
    <property type="match status" value="2"/>
</dbReference>
<dbReference type="SUPFAM" id="SSF56112">
    <property type="entry name" value="Protein kinase-like (PK-like)"/>
    <property type="match status" value="2"/>
</dbReference>
<keyword evidence="6" id="KW-0732">Signal</keyword>
<comment type="caution">
    <text evidence="21">The sequence shown here is derived from an EMBL/GenBank/DDBJ whole genome shotgun (WGS) entry which is preliminary data.</text>
</comment>
<dbReference type="Gene3D" id="1.10.510.10">
    <property type="entry name" value="Transferase(Phosphotransferase) domain 1"/>
    <property type="match status" value="2"/>
</dbReference>
<dbReference type="PROSITE" id="PS50927">
    <property type="entry name" value="BULB_LECTIN"/>
    <property type="match status" value="2"/>
</dbReference>
<dbReference type="PROSITE" id="PS00107">
    <property type="entry name" value="PROTEIN_KINASE_ATP"/>
    <property type="match status" value="1"/>
</dbReference>
<accession>A0A6A6LQ54</accession>
<dbReference type="InterPro" id="IPR011009">
    <property type="entry name" value="Kinase-like_dom_sf"/>
</dbReference>
<reference evidence="21 22" key="1">
    <citation type="journal article" date="2020" name="Mol. Plant">
        <title>The Chromosome-Based Rubber Tree Genome Provides New Insights into Spurge Genome Evolution and Rubber Biosynthesis.</title>
        <authorList>
            <person name="Liu J."/>
            <person name="Shi C."/>
            <person name="Shi C.C."/>
            <person name="Li W."/>
            <person name="Zhang Q.J."/>
            <person name="Zhang Y."/>
            <person name="Li K."/>
            <person name="Lu H.F."/>
            <person name="Shi C."/>
            <person name="Zhu S.T."/>
            <person name="Xiao Z.Y."/>
            <person name="Nan H."/>
            <person name="Yue Y."/>
            <person name="Zhu X.G."/>
            <person name="Wu Y."/>
            <person name="Hong X.N."/>
            <person name="Fan G.Y."/>
            <person name="Tong Y."/>
            <person name="Zhang D."/>
            <person name="Mao C.L."/>
            <person name="Liu Y.L."/>
            <person name="Hao S.J."/>
            <person name="Liu W.Q."/>
            <person name="Lv M.Q."/>
            <person name="Zhang H.B."/>
            <person name="Liu Y."/>
            <person name="Hu-Tang G.R."/>
            <person name="Wang J.P."/>
            <person name="Wang J.H."/>
            <person name="Sun Y.H."/>
            <person name="Ni S.B."/>
            <person name="Chen W.B."/>
            <person name="Zhang X.C."/>
            <person name="Jiao Y.N."/>
            <person name="Eichler E.E."/>
            <person name="Li G.H."/>
            <person name="Liu X."/>
            <person name="Gao L.Z."/>
        </authorList>
    </citation>
    <scope>NUCLEOTIDE SEQUENCE [LARGE SCALE GENOMIC DNA]</scope>
    <source>
        <strain evidence="22">cv. GT1</strain>
        <tissue evidence="21">Leaf</tissue>
    </source>
</reference>
<keyword evidence="10 17" id="KW-1133">Transmembrane helix</keyword>
<dbReference type="InterPro" id="IPR008271">
    <property type="entry name" value="Ser/Thr_kinase_AS"/>
</dbReference>
<dbReference type="GO" id="GO:0004674">
    <property type="term" value="F:protein serine/threonine kinase activity"/>
    <property type="evidence" value="ECO:0007669"/>
    <property type="project" value="UniProtKB-KW"/>
</dbReference>
<evidence type="ECO:0000256" key="7">
    <source>
        <dbReference type="ARBA" id="ARBA00022741"/>
    </source>
</evidence>
<dbReference type="Pfam" id="PF01453">
    <property type="entry name" value="B_lectin"/>
    <property type="match status" value="3"/>
</dbReference>
<keyword evidence="22" id="KW-1185">Reference proteome</keyword>
<dbReference type="FunFam" id="3.30.200.20:FF:000195">
    <property type="entry name" value="G-type lectin S-receptor-like serine/threonine-protein kinase"/>
    <property type="match status" value="1"/>
</dbReference>
<dbReference type="PANTHER" id="PTHR32444">
    <property type="entry name" value="BULB-TYPE LECTIN DOMAIN-CONTAINING PROTEIN"/>
    <property type="match status" value="1"/>
</dbReference>
<dbReference type="PANTHER" id="PTHR32444:SF130">
    <property type="entry name" value="RECEPTOR-LIKE SERINE_THREONINE-PROTEIN KINASE"/>
    <property type="match status" value="1"/>
</dbReference>